<comment type="caution">
    <text evidence="2">The sequence shown here is derived from an EMBL/GenBank/DDBJ whole genome shotgun (WGS) entry which is preliminary data.</text>
</comment>
<keyword evidence="1" id="KW-0812">Transmembrane</keyword>
<evidence type="ECO:0000256" key="1">
    <source>
        <dbReference type="SAM" id="Phobius"/>
    </source>
</evidence>
<organism evidence="2 3">
    <name type="scientific">Dyadobacter linearis</name>
    <dbReference type="NCBI Taxonomy" id="2823330"/>
    <lineage>
        <taxon>Bacteria</taxon>
        <taxon>Pseudomonadati</taxon>
        <taxon>Bacteroidota</taxon>
        <taxon>Cytophagia</taxon>
        <taxon>Cytophagales</taxon>
        <taxon>Spirosomataceae</taxon>
        <taxon>Dyadobacter</taxon>
    </lineage>
</organism>
<feature type="transmembrane region" description="Helical" evidence="1">
    <location>
        <begin position="278"/>
        <end position="296"/>
    </location>
</feature>
<evidence type="ECO:0000313" key="3">
    <source>
        <dbReference type="Proteomes" id="UP000679725"/>
    </source>
</evidence>
<feature type="transmembrane region" description="Helical" evidence="1">
    <location>
        <begin position="214"/>
        <end position="233"/>
    </location>
</feature>
<proteinExistence type="predicted"/>
<feature type="transmembrane region" description="Helical" evidence="1">
    <location>
        <begin position="137"/>
        <end position="153"/>
    </location>
</feature>
<feature type="transmembrane region" description="Helical" evidence="1">
    <location>
        <begin position="158"/>
        <end position="178"/>
    </location>
</feature>
<feature type="transmembrane region" description="Helical" evidence="1">
    <location>
        <begin position="184"/>
        <end position="202"/>
    </location>
</feature>
<keyword evidence="1" id="KW-0472">Membrane</keyword>
<dbReference type="EMBL" id="CAJRAU010000002">
    <property type="protein sequence ID" value="CAG5068663.1"/>
    <property type="molecule type" value="Genomic_DNA"/>
</dbReference>
<evidence type="ECO:0000313" key="2">
    <source>
        <dbReference type="EMBL" id="CAG5068663.1"/>
    </source>
</evidence>
<feature type="transmembrane region" description="Helical" evidence="1">
    <location>
        <begin position="114"/>
        <end position="131"/>
    </location>
</feature>
<gene>
    <name evidence="2" type="ORF">DYBT9623_01395</name>
</gene>
<feature type="transmembrane region" description="Helical" evidence="1">
    <location>
        <begin position="302"/>
        <end position="324"/>
    </location>
</feature>
<keyword evidence="1" id="KW-1133">Transmembrane helix</keyword>
<feature type="transmembrane region" description="Helical" evidence="1">
    <location>
        <begin position="253"/>
        <end position="271"/>
    </location>
</feature>
<feature type="transmembrane region" description="Helical" evidence="1">
    <location>
        <begin position="81"/>
        <end position="102"/>
    </location>
</feature>
<reference evidence="2 3" key="1">
    <citation type="submission" date="2021-04" db="EMBL/GenBank/DDBJ databases">
        <authorList>
            <person name="Rodrigo-Torres L."/>
            <person name="Arahal R. D."/>
            <person name="Lucena T."/>
        </authorList>
    </citation>
    <scope>NUCLEOTIDE SEQUENCE [LARGE SCALE GENOMIC DNA]</scope>
    <source>
        <strain evidence="2 3">CECT 9623</strain>
    </source>
</reference>
<accession>A0ABN7R651</accession>
<evidence type="ECO:0008006" key="4">
    <source>
        <dbReference type="Google" id="ProtNLM"/>
    </source>
</evidence>
<sequence length="378" mass="41748">MIKAYNNTWVTNLYIRETAAGWVSKNLLTTEQEAQIQKAFPEHFYRPGIFVTIGLFFFASIACSFFAGFLSLFFLDGFSDGAFGIFSIICAIAFLAALEFVIRDRKLFHSGIDNALLYAAVGAVISSFFLIIEGERPWLYCFLSLFILVPALLRYADLLLAAVTYFTAAALIALILTESALGKALLPFAFMIFSFLSYMLVSRSTSIYYHKCQQILEVLSLATLYLAGNYFVVREGNALLNDLPASTQVAFAYLFYFFTAAIPIAYICLGLKKYNRVLFVTGLLALGASIVTYRTYFLQLTISQELTLAGTFLIIVAVLAIRYLKNPKKGISDEPEAKRKFAYLEAIVAAEVLGQAPQENGIQFGEGNFGGGGAGEAY</sequence>
<keyword evidence="3" id="KW-1185">Reference proteome</keyword>
<name>A0ABN7R651_9BACT</name>
<dbReference type="Proteomes" id="UP000679725">
    <property type="component" value="Unassembled WGS sequence"/>
</dbReference>
<dbReference type="RefSeq" id="WP_215232799.1">
    <property type="nucleotide sequence ID" value="NZ_CAJRAU010000002.1"/>
</dbReference>
<feature type="transmembrane region" description="Helical" evidence="1">
    <location>
        <begin position="48"/>
        <end position="75"/>
    </location>
</feature>
<protein>
    <recommendedName>
        <fullName evidence="4">DUF2157 domain-containing protein</fullName>
    </recommendedName>
</protein>